<dbReference type="GO" id="GO:0004622">
    <property type="term" value="F:phosphatidylcholine lysophospholipase activity"/>
    <property type="evidence" value="ECO:0007669"/>
    <property type="project" value="TreeGrafter"/>
</dbReference>
<evidence type="ECO:0000313" key="2">
    <source>
        <dbReference type="EMBL" id="SFS09897.1"/>
    </source>
</evidence>
<dbReference type="InterPro" id="IPR051532">
    <property type="entry name" value="Ester_Hydrolysis_Enzymes"/>
</dbReference>
<name>A0A1I6M2F4_9BACT</name>
<dbReference type="PANTHER" id="PTHR30383">
    <property type="entry name" value="THIOESTERASE 1/PROTEASE 1/LYSOPHOSPHOLIPASE L1"/>
    <property type="match status" value="1"/>
</dbReference>
<evidence type="ECO:0000313" key="3">
    <source>
        <dbReference type="Proteomes" id="UP000199024"/>
    </source>
</evidence>
<dbReference type="OrthoDB" id="9777593at2"/>
<organism evidence="2 3">
    <name type="scientific">Granulicella pectinivorans</name>
    <dbReference type="NCBI Taxonomy" id="474950"/>
    <lineage>
        <taxon>Bacteria</taxon>
        <taxon>Pseudomonadati</taxon>
        <taxon>Acidobacteriota</taxon>
        <taxon>Terriglobia</taxon>
        <taxon>Terriglobales</taxon>
        <taxon>Acidobacteriaceae</taxon>
        <taxon>Granulicella</taxon>
    </lineage>
</organism>
<dbReference type="Pfam" id="PF13472">
    <property type="entry name" value="Lipase_GDSL_2"/>
    <property type="match status" value="1"/>
</dbReference>
<dbReference type="CDD" id="cd01822">
    <property type="entry name" value="Lysophospholipase_L1_like"/>
    <property type="match status" value="1"/>
</dbReference>
<reference evidence="2 3" key="1">
    <citation type="submission" date="2016-10" db="EMBL/GenBank/DDBJ databases">
        <authorList>
            <person name="de Groot N.N."/>
        </authorList>
    </citation>
    <scope>NUCLEOTIDE SEQUENCE [LARGE SCALE GENOMIC DNA]</scope>
    <source>
        <strain evidence="2 3">DSM 21001</strain>
    </source>
</reference>
<dbReference type="InterPro" id="IPR013830">
    <property type="entry name" value="SGNH_hydro"/>
</dbReference>
<evidence type="ECO:0000259" key="1">
    <source>
        <dbReference type="Pfam" id="PF13472"/>
    </source>
</evidence>
<dbReference type="PANTHER" id="PTHR30383:SF24">
    <property type="entry name" value="THIOESTERASE 1_PROTEASE 1_LYSOPHOSPHOLIPASE L1"/>
    <property type="match status" value="1"/>
</dbReference>
<dbReference type="PROSITE" id="PS51257">
    <property type="entry name" value="PROKAR_LIPOPROTEIN"/>
    <property type="match status" value="1"/>
</dbReference>
<dbReference type="InterPro" id="IPR036514">
    <property type="entry name" value="SGNH_hydro_sf"/>
</dbReference>
<dbReference type="EMBL" id="FOZL01000001">
    <property type="protein sequence ID" value="SFS09897.1"/>
    <property type="molecule type" value="Genomic_DNA"/>
</dbReference>
<dbReference type="RefSeq" id="WP_089838416.1">
    <property type="nucleotide sequence ID" value="NZ_FOZL01000001.1"/>
</dbReference>
<proteinExistence type="predicted"/>
<dbReference type="AlphaFoldDB" id="A0A1I6M2F4"/>
<dbReference type="Proteomes" id="UP000199024">
    <property type="component" value="Unassembled WGS sequence"/>
</dbReference>
<protein>
    <submittedName>
        <fullName evidence="2">Acyl-CoA thioesterase-1</fullName>
    </submittedName>
</protein>
<keyword evidence="3" id="KW-1185">Reference proteome</keyword>
<gene>
    <name evidence="2" type="ORF">SAMN05421771_1715</name>
</gene>
<dbReference type="SUPFAM" id="SSF52266">
    <property type="entry name" value="SGNH hydrolase"/>
    <property type="match status" value="1"/>
</dbReference>
<sequence length="237" mass="25011">MRLLGVLILAGVVPFLGGCRADKASQAASELDARVSVRQPAATEPSAEPPAAADNRPLIVCFGDSLTAGYGEDPGASYPDYLQKDLDAEGYRYRVVNEGVSGNTSKDGVERLAGIVAMKPAVVVVEFGGNDGLRGLKTETTRDNLAKILSGLKAAGTKVVIAGISLPPDYGPDYVKAFTANYSSLGKQFNLPVLPFLLQNVYGVEGMMQGDRTHATARGNEVVAKNVLPYVTPLLRK</sequence>
<accession>A0A1I6M2F4</accession>
<dbReference type="Gene3D" id="3.40.50.1110">
    <property type="entry name" value="SGNH hydrolase"/>
    <property type="match status" value="1"/>
</dbReference>
<feature type="domain" description="SGNH hydrolase-type esterase" evidence="1">
    <location>
        <begin position="61"/>
        <end position="221"/>
    </location>
</feature>
<dbReference type="STRING" id="474950.SAMN05421771_1715"/>